<dbReference type="InterPro" id="IPR020843">
    <property type="entry name" value="ER"/>
</dbReference>
<keyword evidence="2 4" id="KW-0862">Zinc</keyword>
<dbReference type="SMART" id="SM00829">
    <property type="entry name" value="PKS_ER"/>
    <property type="match status" value="1"/>
</dbReference>
<dbReference type="SUPFAM" id="SSF51735">
    <property type="entry name" value="NAD(P)-binding Rossmann-fold domains"/>
    <property type="match status" value="1"/>
</dbReference>
<reference evidence="6 7" key="1">
    <citation type="submission" date="2023-03" db="EMBL/GenBank/DDBJ databases">
        <authorList>
            <person name="Shen W."/>
            <person name="Cai J."/>
        </authorList>
    </citation>
    <scope>NUCLEOTIDE SEQUENCE [LARGE SCALE GENOMIC DNA]</scope>
    <source>
        <strain evidence="6 7">D6-4</strain>
    </source>
</reference>
<dbReference type="Proteomes" id="UP001252875">
    <property type="component" value="Unassembled WGS sequence"/>
</dbReference>
<evidence type="ECO:0000256" key="3">
    <source>
        <dbReference type="ARBA" id="ARBA00023002"/>
    </source>
</evidence>
<dbReference type="Pfam" id="PF08240">
    <property type="entry name" value="ADH_N"/>
    <property type="match status" value="1"/>
</dbReference>
<evidence type="ECO:0000313" key="7">
    <source>
        <dbReference type="Proteomes" id="UP001252875"/>
    </source>
</evidence>
<evidence type="ECO:0000256" key="4">
    <source>
        <dbReference type="RuleBase" id="RU361277"/>
    </source>
</evidence>
<dbReference type="InterPro" id="IPR011032">
    <property type="entry name" value="GroES-like_sf"/>
</dbReference>
<comment type="caution">
    <text evidence="6">The sequence shown here is derived from an EMBL/GenBank/DDBJ whole genome shotgun (WGS) entry which is preliminary data.</text>
</comment>
<comment type="cofactor">
    <cofactor evidence="4">
        <name>Zn(2+)</name>
        <dbReference type="ChEBI" id="CHEBI:29105"/>
    </cofactor>
</comment>
<evidence type="ECO:0000256" key="2">
    <source>
        <dbReference type="ARBA" id="ARBA00022833"/>
    </source>
</evidence>
<protein>
    <submittedName>
        <fullName evidence="6">Galactitol-1-phosphate 5-dehydrogenase</fullName>
    </submittedName>
</protein>
<dbReference type="RefSeq" id="WP_311823341.1">
    <property type="nucleotide sequence ID" value="NZ_JARPYF010000013.1"/>
</dbReference>
<dbReference type="PANTHER" id="PTHR43401">
    <property type="entry name" value="L-THREONINE 3-DEHYDROGENASE"/>
    <property type="match status" value="1"/>
</dbReference>
<dbReference type="InterPro" id="IPR002328">
    <property type="entry name" value="ADH_Zn_CS"/>
</dbReference>
<gene>
    <name evidence="6" type="ORF">P7D85_18520</name>
</gene>
<dbReference type="InterPro" id="IPR050129">
    <property type="entry name" value="Zn_alcohol_dh"/>
</dbReference>
<dbReference type="InterPro" id="IPR036291">
    <property type="entry name" value="NAD(P)-bd_dom_sf"/>
</dbReference>
<keyword evidence="7" id="KW-1185">Reference proteome</keyword>
<proteinExistence type="inferred from homology"/>
<dbReference type="InterPro" id="IPR013149">
    <property type="entry name" value="ADH-like_C"/>
</dbReference>
<dbReference type="InterPro" id="IPR013154">
    <property type="entry name" value="ADH-like_N"/>
</dbReference>
<organism evidence="6 7">
    <name type="scientific">Enterococcus hulanensis</name>
    <dbReference type="NCBI Taxonomy" id="2559929"/>
    <lineage>
        <taxon>Bacteria</taxon>
        <taxon>Bacillati</taxon>
        <taxon>Bacillota</taxon>
        <taxon>Bacilli</taxon>
        <taxon>Lactobacillales</taxon>
        <taxon>Enterococcaceae</taxon>
        <taxon>Enterococcus</taxon>
    </lineage>
</organism>
<accession>A0ABU3F3S6</accession>
<dbReference type="Gene3D" id="3.40.50.720">
    <property type="entry name" value="NAD(P)-binding Rossmann-like Domain"/>
    <property type="match status" value="1"/>
</dbReference>
<dbReference type="Gene3D" id="3.90.180.10">
    <property type="entry name" value="Medium-chain alcohol dehydrogenases, catalytic domain"/>
    <property type="match status" value="1"/>
</dbReference>
<evidence type="ECO:0000256" key="1">
    <source>
        <dbReference type="ARBA" id="ARBA00022723"/>
    </source>
</evidence>
<dbReference type="CDD" id="cd08236">
    <property type="entry name" value="sugar_DH"/>
    <property type="match status" value="1"/>
</dbReference>
<dbReference type="EMBL" id="JARPYI010000013">
    <property type="protein sequence ID" value="MDT2601779.1"/>
    <property type="molecule type" value="Genomic_DNA"/>
</dbReference>
<keyword evidence="1 4" id="KW-0479">Metal-binding</keyword>
<dbReference type="Pfam" id="PF00107">
    <property type="entry name" value="ADH_zinc_N"/>
    <property type="match status" value="1"/>
</dbReference>
<dbReference type="SUPFAM" id="SSF50129">
    <property type="entry name" value="GroES-like"/>
    <property type="match status" value="1"/>
</dbReference>
<dbReference type="PROSITE" id="PS00059">
    <property type="entry name" value="ADH_ZINC"/>
    <property type="match status" value="1"/>
</dbReference>
<name>A0ABU3F3S6_9ENTE</name>
<comment type="similarity">
    <text evidence="4">Belongs to the zinc-containing alcohol dehydrogenase family.</text>
</comment>
<feature type="domain" description="Enoyl reductase (ER)" evidence="5">
    <location>
        <begin position="13"/>
        <end position="350"/>
    </location>
</feature>
<keyword evidence="3" id="KW-0560">Oxidoreductase</keyword>
<dbReference type="PANTHER" id="PTHR43401:SF2">
    <property type="entry name" value="L-THREONINE 3-DEHYDROGENASE"/>
    <property type="match status" value="1"/>
</dbReference>
<evidence type="ECO:0000313" key="6">
    <source>
        <dbReference type="EMBL" id="MDT2601779.1"/>
    </source>
</evidence>
<sequence length="356" mass="39466">MGVKQHMKAVDLKAINQLELVEKEKPVPKKGEVLLHVMACGICGSDIPRVYVTGSYHFPTVLGHEFAGEIIEVAEDINRDYIGKKAAVFPLLPCNECEYCQSGYYAQCKNYNYFGSRTDGGFEEYLAVPVFNLVLLEDQVSYEEGAMVEPATVAQHVINKAELSVGDSVVIYGAGPIGVMVAQWAQINGAGKVLLIDIDPTKVSFAQELGFSYVCNSQEQDAEAFILETLDGKLADVAIEATGSSAAFDQCAQSIRTFGRVVLLGNPHSDMTMGQKTYDQFMRKEGTIVGMFNSIYEHFPKNEWQVTAQAIATKQLNLKPLVTHKVLIEDLIDAFDMIYEKKEFYNKVLMVNEKLL</sequence>
<evidence type="ECO:0000259" key="5">
    <source>
        <dbReference type="SMART" id="SM00829"/>
    </source>
</evidence>